<dbReference type="Proteomes" id="UP000030686">
    <property type="component" value="Unassembled WGS sequence"/>
</dbReference>
<evidence type="ECO:0000313" key="2">
    <source>
        <dbReference type="EMBL" id="CDM36040.1"/>
    </source>
</evidence>
<protein>
    <submittedName>
        <fullName evidence="2">Genomic scaffold, ProqFM164S04</fullName>
    </submittedName>
</protein>
<dbReference type="OrthoDB" id="4348710at2759"/>
<gene>
    <name evidence="2" type="ORF">PROQFM164_S04g000921</name>
</gene>
<proteinExistence type="predicted"/>
<keyword evidence="3" id="KW-1185">Reference proteome</keyword>
<dbReference type="STRING" id="1365484.W6QHY5"/>
<name>W6QHY5_PENRF</name>
<evidence type="ECO:0000313" key="3">
    <source>
        <dbReference type="Proteomes" id="UP000030686"/>
    </source>
</evidence>
<evidence type="ECO:0000256" key="1">
    <source>
        <dbReference type="SAM" id="MobiDB-lite"/>
    </source>
</evidence>
<organism evidence="2 3">
    <name type="scientific">Penicillium roqueforti (strain FM164)</name>
    <dbReference type="NCBI Taxonomy" id="1365484"/>
    <lineage>
        <taxon>Eukaryota</taxon>
        <taxon>Fungi</taxon>
        <taxon>Dikarya</taxon>
        <taxon>Ascomycota</taxon>
        <taxon>Pezizomycotina</taxon>
        <taxon>Eurotiomycetes</taxon>
        <taxon>Eurotiomycetidae</taxon>
        <taxon>Eurotiales</taxon>
        <taxon>Aspergillaceae</taxon>
        <taxon>Penicillium</taxon>
    </lineage>
</organism>
<accession>W6QHY5</accession>
<reference evidence="2" key="1">
    <citation type="journal article" date="2014" name="Nat. Commun.">
        <title>Multiple recent horizontal transfers of a large genomic region in cheese making fungi.</title>
        <authorList>
            <person name="Cheeseman K."/>
            <person name="Ropars J."/>
            <person name="Renault P."/>
            <person name="Dupont J."/>
            <person name="Gouzy J."/>
            <person name="Branca A."/>
            <person name="Abraham A.L."/>
            <person name="Ceppi M."/>
            <person name="Conseiller E."/>
            <person name="Debuchy R."/>
            <person name="Malagnac F."/>
            <person name="Goarin A."/>
            <person name="Silar P."/>
            <person name="Lacoste S."/>
            <person name="Sallet E."/>
            <person name="Bensimon A."/>
            <person name="Giraud T."/>
            <person name="Brygoo Y."/>
        </authorList>
    </citation>
    <scope>NUCLEOTIDE SEQUENCE [LARGE SCALE GENOMIC DNA]</scope>
    <source>
        <strain evidence="2">FM164</strain>
    </source>
</reference>
<dbReference type="AlphaFoldDB" id="W6QHY5"/>
<feature type="region of interest" description="Disordered" evidence="1">
    <location>
        <begin position="1"/>
        <end position="33"/>
    </location>
</feature>
<dbReference type="EMBL" id="HG792018">
    <property type="protein sequence ID" value="CDM36040.1"/>
    <property type="molecule type" value="Genomic_DNA"/>
</dbReference>
<sequence>MADGGNWRFRGEGHTSKRGGGSEPNPTTDDSSTRKRYIDWKKILRTNSIGVRSRGGQEEILRLWEGVVEILDSGNTGDQQLLVKYLVDDALDGHGFFLETIDTTGQDWSRRIPVYVEPFLKAITHPSLLDCLSVDSFVGTMYATFGGPS</sequence>